<dbReference type="SUPFAM" id="SSF46785">
    <property type="entry name" value="Winged helix' DNA-binding domain"/>
    <property type="match status" value="1"/>
</dbReference>
<keyword evidence="3" id="KW-0804">Transcription</keyword>
<reference evidence="5" key="1">
    <citation type="journal article" date="2022" name="G3 (Bethesda)">
        <title>Unveiling the complete genome sequence of Alicyclobacillus acidoterrestris DSM 3922T, a taint-producing strain.</title>
        <authorList>
            <person name="Leonardo I.C."/>
            <person name="Barreto Crespo M.T."/>
            <person name="Gaspar F.B."/>
        </authorList>
    </citation>
    <scope>NUCLEOTIDE SEQUENCE [LARGE SCALE GENOMIC DNA]</scope>
    <source>
        <strain evidence="5">DSM 3922</strain>
    </source>
</reference>
<accession>T0DMH4</accession>
<evidence type="ECO:0000256" key="1">
    <source>
        <dbReference type="ARBA" id="ARBA00023015"/>
    </source>
</evidence>
<dbReference type="EMBL" id="CP080467">
    <property type="protein sequence ID" value="UNO50154.1"/>
    <property type="molecule type" value="Genomic_DNA"/>
</dbReference>
<evidence type="ECO:0000313" key="4">
    <source>
        <dbReference type="EMBL" id="UNO50154.1"/>
    </source>
</evidence>
<keyword evidence="1" id="KW-0805">Transcription regulation</keyword>
<dbReference type="GO" id="GO:0046914">
    <property type="term" value="F:transition metal ion binding"/>
    <property type="evidence" value="ECO:0007669"/>
    <property type="project" value="InterPro"/>
</dbReference>
<dbReference type="SMART" id="SM00347">
    <property type="entry name" value="HTH_MARR"/>
    <property type="match status" value="1"/>
</dbReference>
<dbReference type="InterPro" id="IPR022689">
    <property type="entry name" value="Iron_dep_repressor"/>
</dbReference>
<dbReference type="PANTHER" id="PTHR42756">
    <property type="entry name" value="TRANSCRIPTIONAL REGULATOR, MARR"/>
    <property type="match status" value="1"/>
</dbReference>
<accession>A0A9E7CRN1</accession>
<dbReference type="RefSeq" id="WP_021295310.1">
    <property type="nucleotide sequence ID" value="NZ_AURB01000057.1"/>
</dbReference>
<keyword evidence="2" id="KW-0238">DNA-binding</keyword>
<evidence type="ECO:0000256" key="2">
    <source>
        <dbReference type="ARBA" id="ARBA00023125"/>
    </source>
</evidence>
<keyword evidence="5" id="KW-1185">Reference proteome</keyword>
<dbReference type="PANTHER" id="PTHR42756:SF1">
    <property type="entry name" value="TRANSCRIPTIONAL REPRESSOR OF EMRAB OPERON"/>
    <property type="match status" value="1"/>
</dbReference>
<dbReference type="AlphaFoldDB" id="T0DMH4"/>
<dbReference type="OrthoDB" id="327696at2"/>
<evidence type="ECO:0000256" key="3">
    <source>
        <dbReference type="ARBA" id="ARBA00023163"/>
    </source>
</evidence>
<dbReference type="InterPro" id="IPR036390">
    <property type="entry name" value="WH_DNA-bd_sf"/>
</dbReference>
<dbReference type="PRINTS" id="PR00598">
    <property type="entry name" value="HTHMARR"/>
</dbReference>
<dbReference type="Gene3D" id="1.10.10.10">
    <property type="entry name" value="Winged helix-like DNA-binding domain superfamily/Winged helix DNA-binding domain"/>
    <property type="match status" value="1"/>
</dbReference>
<dbReference type="GO" id="GO:0003677">
    <property type="term" value="F:DNA binding"/>
    <property type="evidence" value="ECO:0007669"/>
    <property type="project" value="UniProtKB-KW"/>
</dbReference>
<gene>
    <name evidence="4" type="ORF">K1I37_06660</name>
</gene>
<dbReference type="STRING" id="1356854.N007_02750"/>
<organism evidence="4 5">
    <name type="scientific">Alicyclobacillus acidoterrestris (strain ATCC 49025 / DSM 3922 / CIP 106132 / NCIMB 13137 / GD3B)</name>
    <dbReference type="NCBI Taxonomy" id="1356854"/>
    <lineage>
        <taxon>Bacteria</taxon>
        <taxon>Bacillati</taxon>
        <taxon>Bacillota</taxon>
        <taxon>Bacilli</taxon>
        <taxon>Bacillales</taxon>
        <taxon>Alicyclobacillaceae</taxon>
        <taxon>Alicyclobacillus</taxon>
    </lineage>
</organism>
<dbReference type="Pfam" id="PF01047">
    <property type="entry name" value="MarR"/>
    <property type="match status" value="1"/>
</dbReference>
<protein>
    <submittedName>
        <fullName evidence="4">MarR family transcriptional regulator</fullName>
    </submittedName>
</protein>
<dbReference type="SMART" id="SM00529">
    <property type="entry name" value="HTH_DTXR"/>
    <property type="match status" value="1"/>
</dbReference>
<sequence length="157" mass="17411">MTNTLSPGVVRLERALRKLGKSITEPVIARIEGLTNGQIFMIYHINEVGSCTVSALAAKMEVKPSAITVMLDRLESHGYVIRERGTEDRRVVHVALTDEGKGVLERVIQMHNRLVHHHLAQLPECEVEQLLDTLEKLADIAATSDVDSILNDPICEP</sequence>
<dbReference type="Proteomes" id="UP000829401">
    <property type="component" value="Chromosome"/>
</dbReference>
<dbReference type="InterPro" id="IPR000835">
    <property type="entry name" value="HTH_MarR-typ"/>
</dbReference>
<proteinExistence type="predicted"/>
<name>T0DMH4_ALIAG</name>
<dbReference type="GO" id="GO:0003700">
    <property type="term" value="F:DNA-binding transcription factor activity"/>
    <property type="evidence" value="ECO:0007669"/>
    <property type="project" value="InterPro"/>
</dbReference>
<dbReference type="InterPro" id="IPR036388">
    <property type="entry name" value="WH-like_DNA-bd_sf"/>
</dbReference>
<dbReference type="PROSITE" id="PS50995">
    <property type="entry name" value="HTH_MARR_2"/>
    <property type="match status" value="1"/>
</dbReference>
<evidence type="ECO:0000313" key="5">
    <source>
        <dbReference type="Proteomes" id="UP000829401"/>
    </source>
</evidence>
<dbReference type="KEGG" id="aaco:K1I37_06660"/>
<dbReference type="eggNOG" id="COG1846">
    <property type="taxonomic scope" value="Bacteria"/>
</dbReference>